<dbReference type="PANTHER" id="PTHR30194">
    <property type="entry name" value="CROSSOVER JUNCTION ENDODEOXYRIBONUCLEASE RUVC"/>
    <property type="match status" value="1"/>
</dbReference>
<comment type="catalytic activity">
    <reaction evidence="12">
        <text>Endonucleolytic cleavage at a junction such as a reciprocal single-stranded crossover between two homologous DNA duplexes (Holliday junction).</text>
        <dbReference type="EC" id="3.1.21.10"/>
    </reaction>
</comment>
<feature type="active site" evidence="12">
    <location>
        <position position="146"/>
    </location>
</feature>
<dbReference type="SUPFAM" id="SSF53098">
    <property type="entry name" value="Ribonuclease H-like"/>
    <property type="match status" value="1"/>
</dbReference>
<keyword evidence="8 12" id="KW-0460">Magnesium</keyword>
<evidence type="ECO:0000256" key="1">
    <source>
        <dbReference type="ARBA" id="ARBA00009518"/>
    </source>
</evidence>
<keyword evidence="15" id="KW-1185">Reference proteome</keyword>
<feature type="binding site" evidence="12">
    <location>
        <position position="73"/>
    </location>
    <ligand>
        <name>Mg(2+)</name>
        <dbReference type="ChEBI" id="CHEBI:18420"/>
        <label>2</label>
    </ligand>
</feature>
<evidence type="ECO:0000256" key="12">
    <source>
        <dbReference type="HAMAP-Rule" id="MF_00034"/>
    </source>
</evidence>
<reference evidence="14 15" key="1">
    <citation type="submission" date="2021-05" db="EMBL/GenBank/DDBJ databases">
        <title>Ecology and evolution of chlamydial symbionts of arthropods.</title>
        <authorList>
            <person name="Halter T."/>
            <person name="Sixt B.S."/>
            <person name="Toenshoff E.R."/>
            <person name="Koestlbacher S."/>
            <person name="Schulz F."/>
            <person name="Kostanjsek R."/>
            <person name="Collingro A."/>
            <person name="Hendrickx F."/>
            <person name="Horn M."/>
        </authorList>
    </citation>
    <scope>NUCLEOTIDE SEQUENCE [LARGE SCALE GENOMIC DNA]</scope>
    <source>
        <strain evidence="14 15">15C</strain>
    </source>
</reference>
<comment type="subcellular location">
    <subcellularLocation>
        <location evidence="12">Cytoplasm</location>
    </subcellularLocation>
</comment>
<evidence type="ECO:0000256" key="13">
    <source>
        <dbReference type="NCBIfam" id="TIGR00228"/>
    </source>
</evidence>
<keyword evidence="11 12" id="KW-0234">DNA repair</keyword>
<evidence type="ECO:0000256" key="6">
    <source>
        <dbReference type="ARBA" id="ARBA00022763"/>
    </source>
</evidence>
<dbReference type="PROSITE" id="PS01321">
    <property type="entry name" value="RUVC"/>
    <property type="match status" value="1"/>
</dbReference>
<comment type="similarity">
    <text evidence="1 12">Belongs to the RuvC family.</text>
</comment>
<comment type="function">
    <text evidence="12">The RuvA-RuvB-RuvC complex processes Holliday junction (HJ) DNA during genetic recombination and DNA repair. Endonuclease that resolves HJ intermediates. Cleaves cruciform DNA by making single-stranded nicks across the HJ at symmetrical positions within the homologous arms, yielding a 5'-phosphate and a 3'-hydroxyl group; requires a central core of homology in the junction. The consensus cleavage sequence is 5'-(A/T)TT(C/G)-3'. Cleavage occurs on the 3'-side of the TT dinucleotide at the point of strand exchange. HJ branch migration catalyzed by RuvA-RuvB allows RuvC to scan DNA until it finds its consensus sequence, where it cleaves and resolves the cruciform DNA.</text>
</comment>
<dbReference type="RefSeq" id="WP_194845134.1">
    <property type="nucleotide sequence ID" value="NZ_CP075585.1"/>
</dbReference>
<sequence length="171" mass="18840">MYKKPSLVILGIDPGTKKSGYGIIKVEHPRLEPLDFGVITPPFHTDSNHCYLVLFNSFEKLLKSYKPDAVSIETQFVDKNVKSAFKVAMARSMAIITAARQNIPVFEYAPKKAKLAVVGNGSASKNQVQKMVQLILQLSSIPEPEDASDALALAICHANTLHFNVKYKSHA</sequence>
<feature type="active site" evidence="12">
    <location>
        <position position="13"/>
    </location>
</feature>
<evidence type="ECO:0000313" key="15">
    <source>
        <dbReference type="Proteomes" id="UP000822862"/>
    </source>
</evidence>
<keyword evidence="10 12" id="KW-0233">DNA recombination</keyword>
<evidence type="ECO:0000256" key="11">
    <source>
        <dbReference type="ARBA" id="ARBA00023204"/>
    </source>
</evidence>
<dbReference type="PANTHER" id="PTHR30194:SF3">
    <property type="entry name" value="CROSSOVER JUNCTION ENDODEOXYRIBONUCLEASE RUVC"/>
    <property type="match status" value="1"/>
</dbReference>
<dbReference type="NCBIfam" id="TIGR00228">
    <property type="entry name" value="ruvC"/>
    <property type="match status" value="1"/>
</dbReference>
<proteinExistence type="inferred from homology"/>
<evidence type="ECO:0000256" key="4">
    <source>
        <dbReference type="ARBA" id="ARBA00022723"/>
    </source>
</evidence>
<evidence type="ECO:0000256" key="7">
    <source>
        <dbReference type="ARBA" id="ARBA00022801"/>
    </source>
</evidence>
<comment type="cofactor">
    <cofactor evidence="12">
        <name>Mg(2+)</name>
        <dbReference type="ChEBI" id="CHEBI:18420"/>
    </cofactor>
    <text evidence="12">Binds 2 Mg(2+) ion per subunit.</text>
</comment>
<evidence type="ECO:0000256" key="9">
    <source>
        <dbReference type="ARBA" id="ARBA00023125"/>
    </source>
</evidence>
<feature type="active site" evidence="12">
    <location>
        <position position="73"/>
    </location>
</feature>
<dbReference type="Proteomes" id="UP000822862">
    <property type="component" value="Chromosome"/>
</dbReference>
<evidence type="ECO:0000313" key="14">
    <source>
        <dbReference type="EMBL" id="QZA59364.1"/>
    </source>
</evidence>
<dbReference type="InterPro" id="IPR012337">
    <property type="entry name" value="RNaseH-like_sf"/>
</dbReference>
<protein>
    <recommendedName>
        <fullName evidence="12 13">Crossover junction endodeoxyribonuclease RuvC</fullName>
        <ecNumber evidence="12 13">3.1.21.10</ecNumber>
    </recommendedName>
    <alternativeName>
        <fullName evidence="12">Holliday junction nuclease RuvC</fullName>
    </alternativeName>
    <alternativeName>
        <fullName evidence="12">Holliday junction resolvase RuvC</fullName>
    </alternativeName>
</protein>
<evidence type="ECO:0000256" key="5">
    <source>
        <dbReference type="ARBA" id="ARBA00022759"/>
    </source>
</evidence>
<keyword evidence="2 12" id="KW-0963">Cytoplasm</keyword>
<dbReference type="InterPro" id="IPR036397">
    <property type="entry name" value="RNaseH_sf"/>
</dbReference>
<dbReference type="HAMAP" id="MF_00034">
    <property type="entry name" value="RuvC"/>
    <property type="match status" value="1"/>
</dbReference>
<name>A0ABX8Z104_9BACT</name>
<keyword evidence="5 12" id="KW-0255">Endonuclease</keyword>
<keyword evidence="9 12" id="KW-0238">DNA-binding</keyword>
<dbReference type="Gene3D" id="3.30.420.10">
    <property type="entry name" value="Ribonuclease H-like superfamily/Ribonuclease H"/>
    <property type="match status" value="1"/>
</dbReference>
<dbReference type="InterPro" id="IPR002176">
    <property type="entry name" value="X-over_junc_endoDNase_RuvC"/>
</dbReference>
<dbReference type="PRINTS" id="PR00696">
    <property type="entry name" value="RSOLVASERUVC"/>
</dbReference>
<evidence type="ECO:0000256" key="2">
    <source>
        <dbReference type="ARBA" id="ARBA00022490"/>
    </source>
</evidence>
<dbReference type="InterPro" id="IPR020563">
    <property type="entry name" value="X-over_junc_endoDNase_Mg_BS"/>
</dbReference>
<evidence type="ECO:0000256" key="3">
    <source>
        <dbReference type="ARBA" id="ARBA00022722"/>
    </source>
</evidence>
<evidence type="ECO:0000256" key="10">
    <source>
        <dbReference type="ARBA" id="ARBA00023172"/>
    </source>
</evidence>
<comment type="subunit">
    <text evidence="12">Homodimer which binds Holliday junction (HJ) DNA. The HJ becomes 2-fold symmetrical on binding to RuvC with unstacked arms; it has a different conformation from HJ DNA in complex with RuvA. In the full resolvosome a probable DNA-RuvA(4)-RuvB(12)-RuvC(2) complex forms which resolves the HJ.</text>
</comment>
<organism evidence="14 15">
    <name type="scientific">Candidatus Rhabdochlamydia porcellionis</name>
    <dbReference type="NCBI Taxonomy" id="225148"/>
    <lineage>
        <taxon>Bacteria</taxon>
        <taxon>Pseudomonadati</taxon>
        <taxon>Chlamydiota</taxon>
        <taxon>Chlamydiia</taxon>
        <taxon>Parachlamydiales</taxon>
        <taxon>Candidatus Rhabdochlamydiaceae</taxon>
        <taxon>Candidatus Rhabdochlamydia</taxon>
    </lineage>
</organism>
<feature type="binding site" evidence="12">
    <location>
        <position position="146"/>
    </location>
    <ligand>
        <name>Mg(2+)</name>
        <dbReference type="ChEBI" id="CHEBI:18420"/>
        <label>1</label>
    </ligand>
</feature>
<dbReference type="EMBL" id="CP075585">
    <property type="protein sequence ID" value="QZA59364.1"/>
    <property type="molecule type" value="Genomic_DNA"/>
</dbReference>
<keyword evidence="4 12" id="KW-0479">Metal-binding</keyword>
<evidence type="ECO:0000256" key="8">
    <source>
        <dbReference type="ARBA" id="ARBA00022842"/>
    </source>
</evidence>
<dbReference type="CDD" id="cd16962">
    <property type="entry name" value="RuvC"/>
    <property type="match status" value="1"/>
</dbReference>
<dbReference type="GO" id="GO:0016787">
    <property type="term" value="F:hydrolase activity"/>
    <property type="evidence" value="ECO:0007669"/>
    <property type="project" value="UniProtKB-KW"/>
</dbReference>
<keyword evidence="6 12" id="KW-0227">DNA damage</keyword>
<feature type="binding site" evidence="12">
    <location>
        <position position="13"/>
    </location>
    <ligand>
        <name>Mg(2+)</name>
        <dbReference type="ChEBI" id="CHEBI:18420"/>
        <label>1</label>
    </ligand>
</feature>
<gene>
    <name evidence="12" type="primary">ruvC</name>
    <name evidence="14" type="ORF">RHAB15C_0001250</name>
</gene>
<accession>A0ABX8Z104</accession>
<keyword evidence="7 12" id="KW-0378">Hydrolase</keyword>
<dbReference type="EC" id="3.1.21.10" evidence="12 13"/>
<keyword evidence="3 12" id="KW-0540">Nuclease</keyword>
<dbReference type="Pfam" id="PF02075">
    <property type="entry name" value="RuvC"/>
    <property type="match status" value="1"/>
</dbReference>
<dbReference type="NCBIfam" id="NF000711">
    <property type="entry name" value="PRK00039.2-1"/>
    <property type="match status" value="1"/>
</dbReference>